<dbReference type="GO" id="GO:0005829">
    <property type="term" value="C:cytosol"/>
    <property type="evidence" value="ECO:0007669"/>
    <property type="project" value="TreeGrafter"/>
</dbReference>
<dbReference type="UniPathway" id="UPA00109">
    <property type="reaction ID" value="UER00186"/>
</dbReference>
<dbReference type="AlphaFoldDB" id="A0A2M7AXV2"/>
<evidence type="ECO:0000256" key="2">
    <source>
        <dbReference type="ARBA" id="ARBA00001936"/>
    </source>
</evidence>
<evidence type="ECO:0000259" key="11">
    <source>
        <dbReference type="Pfam" id="PF06415"/>
    </source>
</evidence>
<evidence type="ECO:0000313" key="12">
    <source>
        <dbReference type="EMBL" id="PIU75416.1"/>
    </source>
</evidence>
<evidence type="ECO:0000259" key="10">
    <source>
        <dbReference type="Pfam" id="PF01676"/>
    </source>
</evidence>
<feature type="domain" description="Metalloenzyme" evidence="10">
    <location>
        <begin position="221"/>
        <end position="406"/>
    </location>
</feature>
<dbReference type="InterPro" id="IPR011258">
    <property type="entry name" value="BPG-indep_PGM_N"/>
</dbReference>
<proteinExistence type="inferred from homology"/>
<dbReference type="SUPFAM" id="SSF53649">
    <property type="entry name" value="Alkaline phosphatase-like"/>
    <property type="match status" value="1"/>
</dbReference>
<dbReference type="GO" id="GO:0006007">
    <property type="term" value="P:glucose catabolic process"/>
    <property type="evidence" value="ECO:0007669"/>
    <property type="project" value="InterPro"/>
</dbReference>
<keyword evidence="6" id="KW-0324">Glycolysis</keyword>
<dbReference type="InterPro" id="IPR036646">
    <property type="entry name" value="PGAM_B_sf"/>
</dbReference>
<dbReference type="InterPro" id="IPR017850">
    <property type="entry name" value="Alkaline_phosphatase_core_sf"/>
</dbReference>
<dbReference type="Pfam" id="PF01676">
    <property type="entry name" value="Metalloenzyme"/>
    <property type="match status" value="1"/>
</dbReference>
<dbReference type="Pfam" id="PF06415">
    <property type="entry name" value="iPGM_N"/>
    <property type="match status" value="1"/>
</dbReference>
<evidence type="ECO:0000256" key="4">
    <source>
        <dbReference type="ARBA" id="ARBA00008819"/>
    </source>
</evidence>
<dbReference type="SUPFAM" id="SSF64158">
    <property type="entry name" value="2,3-Bisphosphoglycerate-independent phosphoglycerate mutase, substrate-binding domain"/>
    <property type="match status" value="1"/>
</dbReference>
<evidence type="ECO:0000256" key="5">
    <source>
        <dbReference type="ARBA" id="ARBA00022723"/>
    </source>
</evidence>
<evidence type="ECO:0000256" key="3">
    <source>
        <dbReference type="ARBA" id="ARBA00004798"/>
    </source>
</evidence>
<accession>A0A2M7AXV2</accession>
<reference evidence="13" key="1">
    <citation type="submission" date="2017-09" db="EMBL/GenBank/DDBJ databases">
        <title>Depth-based differentiation of microbial function through sediment-hosted aquifers and enrichment of novel symbionts in the deep terrestrial subsurface.</title>
        <authorList>
            <person name="Probst A.J."/>
            <person name="Ladd B."/>
            <person name="Jarett J.K."/>
            <person name="Geller-Mcgrath D.E."/>
            <person name="Sieber C.M.K."/>
            <person name="Emerson J.B."/>
            <person name="Anantharaman K."/>
            <person name="Thomas B.C."/>
            <person name="Malmstrom R."/>
            <person name="Stieglmeier M."/>
            <person name="Klingl A."/>
            <person name="Woyke T."/>
            <person name="Ryan C.M."/>
            <person name="Banfield J.F."/>
        </authorList>
    </citation>
    <scope>NUCLEOTIDE SEQUENCE [LARGE SCALE GENOMIC DNA]</scope>
</reference>
<dbReference type="InterPro" id="IPR006124">
    <property type="entry name" value="Metalloenzyme"/>
</dbReference>
<evidence type="ECO:0000256" key="6">
    <source>
        <dbReference type="ARBA" id="ARBA00023152"/>
    </source>
</evidence>
<dbReference type="EC" id="5.4.2.12" evidence="9"/>
<dbReference type="Gene3D" id="3.40.720.10">
    <property type="entry name" value="Alkaline Phosphatase, subunit A"/>
    <property type="match status" value="1"/>
</dbReference>
<comment type="pathway">
    <text evidence="3">Carbohydrate degradation; glycolysis; pyruvate from D-glyceraldehyde 3-phosphate: step 3/5.</text>
</comment>
<feature type="non-terminal residue" evidence="12">
    <location>
        <position position="1"/>
    </location>
</feature>
<dbReference type="Proteomes" id="UP000228775">
    <property type="component" value="Unassembled WGS sequence"/>
</dbReference>
<comment type="caution">
    <text evidence="12">The sequence shown here is derived from an EMBL/GenBank/DDBJ whole genome shotgun (WGS) entry which is preliminary data.</text>
</comment>
<evidence type="ECO:0000256" key="9">
    <source>
        <dbReference type="NCBIfam" id="TIGR01307"/>
    </source>
</evidence>
<dbReference type="GO" id="GO:0006096">
    <property type="term" value="P:glycolytic process"/>
    <property type="evidence" value="ECO:0007669"/>
    <property type="project" value="UniProtKB-UniRule"/>
</dbReference>
<comment type="catalytic activity">
    <reaction evidence="1">
        <text>(2R)-2-phosphoglycerate = (2R)-3-phosphoglycerate</text>
        <dbReference type="Rhea" id="RHEA:15901"/>
        <dbReference type="ChEBI" id="CHEBI:58272"/>
        <dbReference type="ChEBI" id="CHEBI:58289"/>
        <dbReference type="EC" id="5.4.2.12"/>
    </reaction>
</comment>
<dbReference type="EMBL" id="PEVY01000018">
    <property type="protein sequence ID" value="PIU75416.1"/>
    <property type="molecule type" value="Genomic_DNA"/>
</dbReference>
<dbReference type="NCBIfam" id="TIGR01307">
    <property type="entry name" value="pgm_bpd_ind"/>
    <property type="match status" value="1"/>
</dbReference>
<evidence type="ECO:0000256" key="7">
    <source>
        <dbReference type="ARBA" id="ARBA00023211"/>
    </source>
</evidence>
<evidence type="ECO:0000256" key="8">
    <source>
        <dbReference type="ARBA" id="ARBA00023235"/>
    </source>
</evidence>
<dbReference type="PANTHER" id="PTHR31637">
    <property type="entry name" value="2,3-BISPHOSPHOGLYCERATE-INDEPENDENT PHOSPHOGLYCERATE MUTASE"/>
    <property type="match status" value="1"/>
</dbReference>
<dbReference type="GO" id="GO:0030145">
    <property type="term" value="F:manganese ion binding"/>
    <property type="evidence" value="ECO:0007669"/>
    <property type="project" value="InterPro"/>
</dbReference>
<name>A0A2M7AXV2_9BACT</name>
<feature type="domain" description="BPG-independent PGAM N-terminal" evidence="11">
    <location>
        <begin position="3"/>
        <end position="204"/>
    </location>
</feature>
<sequence>YHSKIHLMGLVTEESSAHSCPNHWEAMLRFLAKEEVSNVYLHLFTDGRDSSQHAALKIVEKFKKKISFPHRTGRLTGYLKAEVASVIGRFYAMDRKKNWENIRKTYELLVFGHGFRAKDIKEAIISGYNRHETDEYISGTVIVKNEKPVALIGENDVVIFINLRSDRARELTKAFVQTDFVLKNQGAFEREKIQSLFFIALTDFGPDLNHTRCAYPSRDIKNSLPVWLNGIKQYYIAETEKYAHVTFFFNGGYDHPVAGEKREMIPSPDVSHYDKVPEMSAFKITRRLLEVMRLKSPEFILLNFCNPDMLGHTGNLEATRKGVEIVDECLGKVVEEAREKNYVIIVTADHGNAEDKIDPLTHEIKPFHTSNLVPFIIVSDKKYQLIKGGIIGNVAPTIIDLMGIEKPKEMIDSLIVHPVK</sequence>
<keyword evidence="8" id="KW-0413">Isomerase</keyword>
<protein>
    <recommendedName>
        <fullName evidence="9">2,3-bisphosphoglycerate-independent phosphoglycerate mutase</fullName>
        <ecNumber evidence="9">5.4.2.12</ecNumber>
    </recommendedName>
</protein>
<evidence type="ECO:0000256" key="1">
    <source>
        <dbReference type="ARBA" id="ARBA00000370"/>
    </source>
</evidence>
<dbReference type="Gene3D" id="3.40.1450.10">
    <property type="entry name" value="BPG-independent phosphoglycerate mutase, domain B"/>
    <property type="match status" value="1"/>
</dbReference>
<organism evidence="12 13">
    <name type="scientific">Candidatus Portnoybacteria bacterium CG06_land_8_20_14_3_00_39_12</name>
    <dbReference type="NCBI Taxonomy" id="1974809"/>
    <lineage>
        <taxon>Bacteria</taxon>
        <taxon>Candidatus Portnoyibacteriota</taxon>
    </lineage>
</organism>
<dbReference type="InterPro" id="IPR005995">
    <property type="entry name" value="Pgm_bpd_ind"/>
</dbReference>
<keyword evidence="5" id="KW-0479">Metal-binding</keyword>
<dbReference type="PANTHER" id="PTHR31637:SF0">
    <property type="entry name" value="2,3-BISPHOSPHOGLYCERATE-INDEPENDENT PHOSPHOGLYCERATE MUTASE"/>
    <property type="match status" value="1"/>
</dbReference>
<gene>
    <name evidence="12" type="primary">gpmI</name>
    <name evidence="12" type="ORF">COS76_00840</name>
</gene>
<keyword evidence="7" id="KW-0464">Manganese</keyword>
<comment type="similarity">
    <text evidence="4">Belongs to the BPG-independent phosphoglycerate mutase family.</text>
</comment>
<evidence type="ECO:0000313" key="13">
    <source>
        <dbReference type="Proteomes" id="UP000228775"/>
    </source>
</evidence>
<dbReference type="GO" id="GO:0004619">
    <property type="term" value="F:phosphoglycerate mutase activity"/>
    <property type="evidence" value="ECO:0007669"/>
    <property type="project" value="UniProtKB-UniRule"/>
</dbReference>
<dbReference type="CDD" id="cd16010">
    <property type="entry name" value="iPGM"/>
    <property type="match status" value="1"/>
</dbReference>
<comment type="cofactor">
    <cofactor evidence="2">
        <name>Mn(2+)</name>
        <dbReference type="ChEBI" id="CHEBI:29035"/>
    </cofactor>
</comment>